<dbReference type="AlphaFoldDB" id="A0A8C3YSA4"/>
<dbReference type="PANTHER" id="PTHR21639:SF5">
    <property type="entry name" value="DBF4-TYPE ZINC FINGER-CONTAINING PROTEIN 2"/>
    <property type="match status" value="1"/>
</dbReference>
<dbReference type="Proteomes" id="UP000694540">
    <property type="component" value="Unplaced"/>
</dbReference>
<evidence type="ECO:0000256" key="2">
    <source>
        <dbReference type="SAM" id="MobiDB-lite"/>
    </source>
</evidence>
<dbReference type="InterPro" id="IPR038890">
    <property type="entry name" value="ZDBF2"/>
</dbReference>
<feature type="compositionally biased region" description="Polar residues" evidence="2">
    <location>
        <begin position="237"/>
        <end position="247"/>
    </location>
</feature>
<proteinExistence type="predicted"/>
<evidence type="ECO:0000256" key="1">
    <source>
        <dbReference type="PROSITE-ProRule" id="PRU00600"/>
    </source>
</evidence>
<name>A0A8C3YSA4_9CETA</name>
<reference evidence="4" key="2">
    <citation type="submission" date="2025-09" db="UniProtKB">
        <authorList>
            <consortium name="Ensembl"/>
        </authorList>
    </citation>
    <scope>IDENTIFICATION</scope>
</reference>
<dbReference type="InterPro" id="IPR006572">
    <property type="entry name" value="Znf_DBF"/>
</dbReference>
<sequence length="780" mass="87488">MQNRQGYCSYCCVHYNNLEQHMSCDQHRYLTTQSRQRRGTTCLMERFLQDVLRHHPYHYQESGSVQNERLHMNSASPSEVVPNDHFIPEEMTEDAARVREETSTKGFELVKELYSRPGKSQEFIQGVSVRPSVIQKLEKGQPQPLEFVHKIGSGMKELNPVGIGYNTNNQNIICSSVISNTPVSYLHESSHERPVTANNTAGLPLGVPLDSVNKCNPNKIDKYPKQLDKGSVLPSHPETSSVSYQNPEDSNRKSLCINLDKLILQENVKSQGETLSADFKVHDCVYTEGSLKLESLSQLAVNQAINLNKTDIPSNKEIFEDGLPKHPEKFFPNTEHTQEGRHLVFNKLAFLEQETSACSEMKFTGGSLQSVSYHPEDAMPDLWKEEQIYEEDTNYESKGSEMSFDGSSSFYSLADQPKATAKEINPSKEVDADFQYKSNKSCVSEISSDCDVSLQLTTNQTQVAVKDGNVQAGMRIRLVDESYESSESEMDFDCDASVWSTDDYLQHLEKEISLPKRVHIDLVDMDYGSSSSERSTDSVSSLQSMVDQFPMAVTETQLQKKVRVGLVDENYGSSCSETSFDCAVSLQSVVDHSQLTVKERNLEDRLVCLKDKNHKPSSAQAHLDCDISLETVTDKPQRAVEETNFLNDLVDMSHESHGFEVSFHTDAQSVPDQSQVAVEEVNPQKVATDLENKSVKSSISDSSFDFDSHSSLFRSANDQPQGALGEINLKELNVDMEVKSYGCSSSELTFDSDPPFMSVTEYPELDAEEKERHINLEDGS</sequence>
<keyword evidence="5" id="KW-1185">Reference proteome</keyword>
<evidence type="ECO:0000313" key="4">
    <source>
        <dbReference type="Ensembl" id="ENSCWAP00000027590.1"/>
    </source>
</evidence>
<dbReference type="PROSITE" id="PS51265">
    <property type="entry name" value="ZF_DBF4"/>
    <property type="match status" value="1"/>
</dbReference>
<dbReference type="Ensembl" id="ENSCWAT00000029905.1">
    <property type="protein sequence ID" value="ENSCWAP00000027590.1"/>
    <property type="gene ID" value="ENSCWAG00000020804.1"/>
</dbReference>
<protein>
    <recommendedName>
        <fullName evidence="3">DBF4-type domain-containing protein</fullName>
    </recommendedName>
</protein>
<dbReference type="GO" id="GO:0071514">
    <property type="term" value="P:genomic imprinting"/>
    <property type="evidence" value="ECO:0007669"/>
    <property type="project" value="TreeGrafter"/>
</dbReference>
<dbReference type="GeneTree" id="ENSGT00440000037606"/>
<feature type="region of interest" description="Disordered" evidence="2">
    <location>
        <begin position="223"/>
        <end position="247"/>
    </location>
</feature>
<evidence type="ECO:0000259" key="3">
    <source>
        <dbReference type="PROSITE" id="PS51265"/>
    </source>
</evidence>
<dbReference type="PANTHER" id="PTHR21639">
    <property type="entry name" value="DBF4-TYPE ZINC FINGER-CONTAINING PROTEIN 2"/>
    <property type="match status" value="1"/>
</dbReference>
<keyword evidence="1" id="KW-0862">Zinc</keyword>
<dbReference type="GO" id="GO:0008270">
    <property type="term" value="F:zinc ion binding"/>
    <property type="evidence" value="ECO:0007669"/>
    <property type="project" value="UniProtKB-KW"/>
</dbReference>
<feature type="domain" description="DBF4-type" evidence="3">
    <location>
        <begin position="1"/>
        <end position="50"/>
    </location>
</feature>
<organism evidence="4 5">
    <name type="scientific">Catagonus wagneri</name>
    <name type="common">Chacoan peccary</name>
    <dbReference type="NCBI Taxonomy" id="51154"/>
    <lineage>
        <taxon>Eukaryota</taxon>
        <taxon>Metazoa</taxon>
        <taxon>Chordata</taxon>
        <taxon>Craniata</taxon>
        <taxon>Vertebrata</taxon>
        <taxon>Euteleostomi</taxon>
        <taxon>Mammalia</taxon>
        <taxon>Eutheria</taxon>
        <taxon>Laurasiatheria</taxon>
        <taxon>Artiodactyla</taxon>
        <taxon>Suina</taxon>
        <taxon>Tayassuidae</taxon>
        <taxon>Catagonus</taxon>
    </lineage>
</organism>
<dbReference type="GO" id="GO:0003676">
    <property type="term" value="F:nucleic acid binding"/>
    <property type="evidence" value="ECO:0007669"/>
    <property type="project" value="InterPro"/>
</dbReference>
<evidence type="ECO:0000313" key="5">
    <source>
        <dbReference type="Proteomes" id="UP000694540"/>
    </source>
</evidence>
<keyword evidence="1" id="KW-0863">Zinc-finger</keyword>
<keyword evidence="1" id="KW-0479">Metal-binding</keyword>
<reference evidence="4" key="1">
    <citation type="submission" date="2025-08" db="UniProtKB">
        <authorList>
            <consortium name="Ensembl"/>
        </authorList>
    </citation>
    <scope>IDENTIFICATION</scope>
</reference>
<accession>A0A8C3YSA4</accession>